<dbReference type="Gene3D" id="1.10.10.60">
    <property type="entry name" value="Homeodomain-like"/>
    <property type="match status" value="1"/>
</dbReference>
<dbReference type="EMBL" id="MN739162">
    <property type="protein sequence ID" value="QHS91537.1"/>
    <property type="molecule type" value="Genomic_DNA"/>
</dbReference>
<evidence type="ECO:0000313" key="5">
    <source>
        <dbReference type="EMBL" id="QHS91537.1"/>
    </source>
</evidence>
<proteinExistence type="predicted"/>
<dbReference type="GO" id="GO:0000428">
    <property type="term" value="C:DNA-directed RNA polymerase complex"/>
    <property type="evidence" value="ECO:0007669"/>
    <property type="project" value="UniProtKB-KW"/>
</dbReference>
<dbReference type="SUPFAM" id="SSF46924">
    <property type="entry name" value="RNA polymerase subunit RPB10"/>
    <property type="match status" value="1"/>
</dbReference>
<dbReference type="GO" id="GO:0008270">
    <property type="term" value="F:zinc ion binding"/>
    <property type="evidence" value="ECO:0007669"/>
    <property type="project" value="TreeGrafter"/>
</dbReference>
<protein>
    <recommendedName>
        <fullName evidence="6">DNA-directed RNA polymerase</fullName>
    </recommendedName>
</protein>
<name>A0A6C0BGS5_9ZZZZ</name>
<dbReference type="InterPro" id="IPR023580">
    <property type="entry name" value="RNA_pol_su_RPB10"/>
</dbReference>
<keyword evidence="3" id="KW-0862">Zinc</keyword>
<dbReference type="AlphaFoldDB" id="A0A6C0BGS5"/>
<evidence type="ECO:0000256" key="1">
    <source>
        <dbReference type="ARBA" id="ARBA00022478"/>
    </source>
</evidence>
<evidence type="ECO:0008006" key="6">
    <source>
        <dbReference type="Google" id="ProtNLM"/>
    </source>
</evidence>
<dbReference type="PANTHER" id="PTHR23431">
    <property type="entry name" value="DNA-DIRECTED RNA POLYMERASES I, II, AND III SUBUNIT RPABC5 FAMILY MEMBER"/>
    <property type="match status" value="1"/>
</dbReference>
<accession>A0A6C0BGS5</accession>
<keyword evidence="4" id="KW-0804">Transcription</keyword>
<evidence type="ECO:0000256" key="3">
    <source>
        <dbReference type="ARBA" id="ARBA00022833"/>
    </source>
</evidence>
<dbReference type="PANTHER" id="PTHR23431:SF3">
    <property type="entry name" value="DNA-DIRECTED RNA POLYMERASES I, II, AND III SUBUNIT RPABC5"/>
    <property type="match status" value="1"/>
</dbReference>
<dbReference type="GO" id="GO:0003899">
    <property type="term" value="F:DNA-directed RNA polymerase activity"/>
    <property type="evidence" value="ECO:0007669"/>
    <property type="project" value="InterPro"/>
</dbReference>
<keyword evidence="1" id="KW-0240">DNA-directed RNA polymerase</keyword>
<dbReference type="GO" id="GO:0006351">
    <property type="term" value="P:DNA-templated transcription"/>
    <property type="evidence" value="ECO:0007669"/>
    <property type="project" value="InterPro"/>
</dbReference>
<evidence type="ECO:0000256" key="4">
    <source>
        <dbReference type="ARBA" id="ARBA00023163"/>
    </source>
</evidence>
<dbReference type="GO" id="GO:0003677">
    <property type="term" value="F:DNA binding"/>
    <property type="evidence" value="ECO:0007669"/>
    <property type="project" value="InterPro"/>
</dbReference>
<organism evidence="5">
    <name type="scientific">viral metagenome</name>
    <dbReference type="NCBI Taxonomy" id="1070528"/>
    <lineage>
        <taxon>unclassified sequences</taxon>
        <taxon>metagenomes</taxon>
        <taxon>organismal metagenomes</taxon>
    </lineage>
</organism>
<keyword evidence="2" id="KW-0479">Metal-binding</keyword>
<dbReference type="Pfam" id="PF01194">
    <property type="entry name" value="RNA_pol_N"/>
    <property type="match status" value="1"/>
</dbReference>
<dbReference type="InterPro" id="IPR000268">
    <property type="entry name" value="RPABC5/Rpb10"/>
</dbReference>
<reference evidence="5" key="1">
    <citation type="journal article" date="2020" name="Nature">
        <title>Giant virus diversity and host interactions through global metagenomics.</title>
        <authorList>
            <person name="Schulz F."/>
            <person name="Roux S."/>
            <person name="Paez-Espino D."/>
            <person name="Jungbluth S."/>
            <person name="Walsh D.A."/>
            <person name="Denef V.J."/>
            <person name="McMahon K.D."/>
            <person name="Konstantinidis K.T."/>
            <person name="Eloe-Fadrosh E.A."/>
            <person name="Kyrpides N.C."/>
            <person name="Woyke T."/>
        </authorList>
    </citation>
    <scope>NUCLEOTIDE SEQUENCE</scope>
    <source>
        <strain evidence="5">GVMAG-M-3300013006-15</strain>
    </source>
</reference>
<sequence>MLIPVRCFHCNKLLGNKWVYYQKRLKEEKGDAFGKPKYFDGTNSLDTPEKKIYEELQLVRYCCRKTLLTTVDLLSKF</sequence>
<evidence type="ECO:0000256" key="2">
    <source>
        <dbReference type="ARBA" id="ARBA00022723"/>
    </source>
</evidence>